<evidence type="ECO:0000256" key="1">
    <source>
        <dbReference type="ARBA" id="ARBA00023002"/>
    </source>
</evidence>
<feature type="domain" description="D-isomer specific 2-hydroxyacid dehydrogenase NAD-binding" evidence="3">
    <location>
        <begin position="107"/>
        <end position="274"/>
    </location>
</feature>
<dbReference type="HOGENOM" id="CLU_019796_1_0_0"/>
<dbReference type="GO" id="GO:0030267">
    <property type="term" value="F:glyoxylate reductase (NADPH) activity"/>
    <property type="evidence" value="ECO:0000318"/>
    <property type="project" value="GO_Central"/>
</dbReference>
<dbReference type="EMBL" id="AE000513">
    <property type="protein sequence ID" value="AAF11256.1"/>
    <property type="molecule type" value="Genomic_DNA"/>
</dbReference>
<dbReference type="AlphaFoldDB" id="Q9RTQ5"/>
<dbReference type="Pfam" id="PF02826">
    <property type="entry name" value="2-Hacid_dh_C"/>
    <property type="match status" value="1"/>
</dbReference>
<accession>Q9RTQ5</accession>
<dbReference type="SUPFAM" id="SSF51735">
    <property type="entry name" value="NAD(P)-binding Rossmann-fold domains"/>
    <property type="match status" value="1"/>
</dbReference>
<dbReference type="OrthoDB" id="9805416at2"/>
<protein>
    <submittedName>
        <fullName evidence="4">2-hydroxyacid dehydrogenase, putative</fullName>
    </submittedName>
</protein>
<dbReference type="InterPro" id="IPR050223">
    <property type="entry name" value="D-isomer_2-hydroxyacid_DH"/>
</dbReference>
<evidence type="ECO:0000313" key="5">
    <source>
        <dbReference type="Proteomes" id="UP000002524"/>
    </source>
</evidence>
<dbReference type="InParanoid" id="Q9RTQ5"/>
<dbReference type="Proteomes" id="UP000002524">
    <property type="component" value="Chromosome 1"/>
</dbReference>
<keyword evidence="2" id="KW-0520">NAD</keyword>
<dbReference type="InterPro" id="IPR006140">
    <property type="entry name" value="D-isomer_DH_NAD-bd"/>
</dbReference>
<evidence type="ECO:0000313" key="4">
    <source>
        <dbReference type="EMBL" id="AAF11256.1"/>
    </source>
</evidence>
<dbReference type="InterPro" id="IPR036291">
    <property type="entry name" value="NAD(P)-bd_dom_sf"/>
</dbReference>
<dbReference type="PANTHER" id="PTHR10996:SF178">
    <property type="entry name" value="2-HYDROXYACID DEHYDROGENASE YGL185C-RELATED"/>
    <property type="match status" value="1"/>
</dbReference>
<dbReference type="EnsemblBacteria" id="AAF11256">
    <property type="protein sequence ID" value="AAF11256"/>
    <property type="gene ID" value="DR_1701"/>
</dbReference>
<dbReference type="KEGG" id="dra:DR_1701"/>
<dbReference type="GO" id="GO:0016618">
    <property type="term" value="F:hydroxypyruvate reductase [NAD(P)H] activity"/>
    <property type="evidence" value="ECO:0000318"/>
    <property type="project" value="GO_Central"/>
</dbReference>
<dbReference type="eggNOG" id="COG0111">
    <property type="taxonomic scope" value="Bacteria"/>
</dbReference>
<dbReference type="SUPFAM" id="SSF52283">
    <property type="entry name" value="Formate/glycerate dehydrogenase catalytic domain-like"/>
    <property type="match status" value="1"/>
</dbReference>
<dbReference type="PIR" id="D75365">
    <property type="entry name" value="D75365"/>
</dbReference>
<dbReference type="PANTHER" id="PTHR10996">
    <property type="entry name" value="2-HYDROXYACID DEHYDROGENASE-RELATED"/>
    <property type="match status" value="1"/>
</dbReference>
<dbReference type="FunFam" id="3.40.50.720:FF:000593">
    <property type="entry name" value="Dihydrofolate reductase"/>
    <property type="match status" value="1"/>
</dbReference>
<keyword evidence="1" id="KW-0560">Oxidoreductase</keyword>
<name>Q9RTQ5_DEIRA</name>
<keyword evidence="5" id="KW-1185">Reference proteome</keyword>
<sequence length="311" mass="33269">MTGAMRVLVPDLPAFHALAQPGDTFLPGAELAFYSNDKGVPDGEAQGVVLWLANGATRDALLSVPGLQWVLTLTAGIEHVQGKLPQGAALYNAHRLHDRAVAVHVVAGMLAASRGLHRFRDAQQRGEWVRTSLADTGLSTLDGQKVVLWGYGHIGKIVEELLAPFGAQVYGLTSKTEPDLVDYRLAEADWVVLLLPSTERTRGIVNAERLTALKPGVWLSNQGRGDLIVTDDLLAALDSGHLGGAVLDVTDPEPLLAGHPLWDRENVVITPHIASITSDLLERGAAYARSFILDVLQGRTPEGEVAPGDAY</sequence>
<organism evidence="4 5">
    <name type="scientific">Deinococcus radiodurans (strain ATCC 13939 / DSM 20539 / JCM 16871 / CCUG 27074 / LMG 4051 / NBRC 15346 / NCIMB 9279 / VKM B-1422 / R1)</name>
    <dbReference type="NCBI Taxonomy" id="243230"/>
    <lineage>
        <taxon>Bacteria</taxon>
        <taxon>Thermotogati</taxon>
        <taxon>Deinococcota</taxon>
        <taxon>Deinococci</taxon>
        <taxon>Deinococcales</taxon>
        <taxon>Deinococcaceae</taxon>
        <taxon>Deinococcus</taxon>
    </lineage>
</organism>
<dbReference type="GO" id="GO:0051287">
    <property type="term" value="F:NAD binding"/>
    <property type="evidence" value="ECO:0007669"/>
    <property type="project" value="InterPro"/>
</dbReference>
<dbReference type="PaxDb" id="243230-DR_1701"/>
<dbReference type="STRING" id="243230.DR_1701"/>
<gene>
    <name evidence="4" type="ordered locus">DR_1701</name>
</gene>
<dbReference type="PATRIC" id="fig|243230.17.peg.1912"/>
<dbReference type="Gene3D" id="3.40.50.720">
    <property type="entry name" value="NAD(P)-binding Rossmann-like Domain"/>
    <property type="match status" value="2"/>
</dbReference>
<dbReference type="GO" id="GO:0005829">
    <property type="term" value="C:cytosol"/>
    <property type="evidence" value="ECO:0000318"/>
    <property type="project" value="GO_Central"/>
</dbReference>
<evidence type="ECO:0000256" key="2">
    <source>
        <dbReference type="ARBA" id="ARBA00023027"/>
    </source>
</evidence>
<reference evidence="4 5" key="1">
    <citation type="journal article" date="1999" name="Science">
        <title>Genome sequence of the radioresistant bacterium Deinococcus radiodurans R1.</title>
        <authorList>
            <person name="White O."/>
            <person name="Eisen J.A."/>
            <person name="Heidelberg J.F."/>
            <person name="Hickey E.K."/>
            <person name="Peterson J.D."/>
            <person name="Dodson R.J."/>
            <person name="Haft D.H."/>
            <person name="Gwinn M.L."/>
            <person name="Nelson W.C."/>
            <person name="Richardson D.L."/>
            <person name="Moffat K.S."/>
            <person name="Qin H."/>
            <person name="Jiang L."/>
            <person name="Pamphile W."/>
            <person name="Crosby M."/>
            <person name="Shen M."/>
            <person name="Vamathevan J.J."/>
            <person name="Lam P."/>
            <person name="McDonald L."/>
            <person name="Utterback T."/>
            <person name="Zalewski C."/>
            <person name="Makarova K.S."/>
            <person name="Aravind L."/>
            <person name="Daly M.J."/>
            <person name="Minton K.W."/>
            <person name="Fleischmann R.D."/>
            <person name="Ketchum K.A."/>
            <person name="Nelson K.E."/>
            <person name="Salzberg S."/>
            <person name="Smith H.O."/>
            <person name="Venter J.C."/>
            <person name="Fraser C.M."/>
        </authorList>
    </citation>
    <scope>NUCLEOTIDE SEQUENCE [LARGE SCALE GENOMIC DNA]</scope>
    <source>
        <strain evidence="5">ATCC 13939 / DSM 20539 / JCM 16871 / LMG 4051 / NBRC 15346 / NCIMB 9279 / R1 / VKM B-1422</strain>
    </source>
</reference>
<proteinExistence type="predicted"/>
<evidence type="ECO:0000259" key="3">
    <source>
        <dbReference type="Pfam" id="PF02826"/>
    </source>
</evidence>